<dbReference type="InterPro" id="IPR045864">
    <property type="entry name" value="aa-tRNA-synth_II/BPL/LPL"/>
</dbReference>
<evidence type="ECO:0000256" key="2">
    <source>
        <dbReference type="ARBA" id="ARBA00022741"/>
    </source>
</evidence>
<dbReference type="NCBIfam" id="TIGR00121">
    <property type="entry name" value="birA_ligase"/>
    <property type="match status" value="1"/>
</dbReference>
<dbReference type="PANTHER" id="PTHR12835:SF5">
    <property type="entry name" value="BIOTIN--PROTEIN LIGASE"/>
    <property type="match status" value="1"/>
</dbReference>
<evidence type="ECO:0000313" key="9">
    <source>
        <dbReference type="Proteomes" id="UP000308167"/>
    </source>
</evidence>
<evidence type="ECO:0000256" key="3">
    <source>
        <dbReference type="ARBA" id="ARBA00022840"/>
    </source>
</evidence>
<dbReference type="Pfam" id="PF03099">
    <property type="entry name" value="BPL_LplA_LipB"/>
    <property type="match status" value="1"/>
</dbReference>
<comment type="caution">
    <text evidence="8">The sequence shown here is derived from an EMBL/GenBank/DDBJ whole genome shotgun (WGS) entry which is preliminary data.</text>
</comment>
<dbReference type="GeneID" id="86155450"/>
<evidence type="ECO:0000256" key="5">
    <source>
        <dbReference type="ARBA" id="ARBA00024227"/>
    </source>
</evidence>
<keyword evidence="3" id="KW-0067">ATP-binding</keyword>
<dbReference type="CDD" id="cd16442">
    <property type="entry name" value="BPL"/>
    <property type="match status" value="1"/>
</dbReference>
<evidence type="ECO:0000256" key="1">
    <source>
        <dbReference type="ARBA" id="ARBA00022598"/>
    </source>
</evidence>
<dbReference type="RefSeq" id="WP_135709860.1">
    <property type="nucleotide sequence ID" value="NZ_CABFKI010000005.1"/>
</dbReference>
<evidence type="ECO:0000256" key="6">
    <source>
        <dbReference type="ARBA" id="ARBA00047846"/>
    </source>
</evidence>
<dbReference type="EC" id="6.3.4.15" evidence="5"/>
<keyword evidence="2" id="KW-0547">Nucleotide-binding</keyword>
<dbReference type="Pfam" id="PF02237">
    <property type="entry name" value="BPL_C"/>
    <property type="match status" value="1"/>
</dbReference>
<protein>
    <recommendedName>
        <fullName evidence="5">biotin--[biotin carboxyl-carrier protein] ligase</fullName>
        <ecNumber evidence="5">6.3.4.15</ecNumber>
    </recommendedName>
</protein>
<dbReference type="GO" id="GO:0004077">
    <property type="term" value="F:biotin--[biotin carboxyl-carrier protein] ligase activity"/>
    <property type="evidence" value="ECO:0007669"/>
    <property type="project" value="UniProtKB-EC"/>
</dbReference>
<feature type="domain" description="BPL/LPL catalytic" evidence="7">
    <location>
        <begin position="58"/>
        <end position="245"/>
    </location>
</feature>
<organism evidence="8 9">
    <name type="scientific">Actinobacillus porcinus</name>
    <dbReference type="NCBI Taxonomy" id="51048"/>
    <lineage>
        <taxon>Bacteria</taxon>
        <taxon>Pseudomonadati</taxon>
        <taxon>Pseudomonadota</taxon>
        <taxon>Gammaproteobacteria</taxon>
        <taxon>Pasteurellales</taxon>
        <taxon>Pasteurellaceae</taxon>
        <taxon>Actinobacillus</taxon>
    </lineage>
</organism>
<sequence length="314" mass="34917">MVQLLNLLADCQPHSFEKLTALLSLNDAQLLAEISALQEQGIQIDTRFGEVKLIAQTALISAEKIQQTFPHYKVIYHPIINSTNQFMLANQGRLNKGDICLTEHQTAGRGRRGRQWQSPFGSQAIFSLIWQVDARKPIDGLSLVVGMAIVDAIKKLGGCGAMLKWPNDVLLNGKKLAGILIEIANSENGKLNLVIGVGINVAIPKDSNQIDQPWANLNEILPKIDRTLLLCTVIQEVVTALEYFEQQGITAEFQQKWLLCDEFFGEEVNVITEKEVISGIEQGIDERGYLQLIRNNGEQCLTFNGGEVSLRRKL</sequence>
<dbReference type="PROSITE" id="PS51733">
    <property type="entry name" value="BPL_LPL_CATALYTIC"/>
    <property type="match status" value="1"/>
</dbReference>
<evidence type="ECO:0000313" key="8">
    <source>
        <dbReference type="EMBL" id="VTU07676.1"/>
    </source>
</evidence>
<keyword evidence="9" id="KW-1185">Reference proteome</keyword>
<gene>
    <name evidence="8" type="primary">birA</name>
    <name evidence="8" type="ORF">SAMEA1410922_01055</name>
</gene>
<dbReference type="InterPro" id="IPR004143">
    <property type="entry name" value="BPL_LPL_catalytic"/>
</dbReference>
<dbReference type="Proteomes" id="UP000308167">
    <property type="component" value="Unassembled WGS sequence"/>
</dbReference>
<dbReference type="EMBL" id="CABFKI010000005">
    <property type="protein sequence ID" value="VTU07676.1"/>
    <property type="molecule type" value="Genomic_DNA"/>
</dbReference>
<keyword evidence="1 8" id="KW-0436">Ligase</keyword>
<keyword evidence="4" id="KW-0092">Biotin</keyword>
<evidence type="ECO:0000256" key="4">
    <source>
        <dbReference type="ARBA" id="ARBA00023267"/>
    </source>
</evidence>
<dbReference type="Gene3D" id="3.30.930.10">
    <property type="entry name" value="Bira Bifunctional Protein, Domain 2"/>
    <property type="match status" value="1"/>
</dbReference>
<dbReference type="InterPro" id="IPR003142">
    <property type="entry name" value="BPL_C"/>
</dbReference>
<dbReference type="SUPFAM" id="SSF50037">
    <property type="entry name" value="C-terminal domain of transcriptional repressors"/>
    <property type="match status" value="1"/>
</dbReference>
<dbReference type="PANTHER" id="PTHR12835">
    <property type="entry name" value="BIOTIN PROTEIN LIGASE"/>
    <property type="match status" value="1"/>
</dbReference>
<accession>A0ABY6TJC1</accession>
<proteinExistence type="predicted"/>
<dbReference type="Gene3D" id="2.30.30.100">
    <property type="match status" value="1"/>
</dbReference>
<comment type="catalytic activity">
    <reaction evidence="6">
        <text>biotin + L-lysyl-[protein] + ATP = N(6)-biotinyl-L-lysyl-[protein] + AMP + diphosphate + H(+)</text>
        <dbReference type="Rhea" id="RHEA:11756"/>
        <dbReference type="Rhea" id="RHEA-COMP:9752"/>
        <dbReference type="Rhea" id="RHEA-COMP:10505"/>
        <dbReference type="ChEBI" id="CHEBI:15378"/>
        <dbReference type="ChEBI" id="CHEBI:29969"/>
        <dbReference type="ChEBI" id="CHEBI:30616"/>
        <dbReference type="ChEBI" id="CHEBI:33019"/>
        <dbReference type="ChEBI" id="CHEBI:57586"/>
        <dbReference type="ChEBI" id="CHEBI:83144"/>
        <dbReference type="ChEBI" id="CHEBI:456215"/>
        <dbReference type="EC" id="6.3.4.15"/>
    </reaction>
</comment>
<dbReference type="InterPro" id="IPR008988">
    <property type="entry name" value="Transcriptional_repressor_C"/>
</dbReference>
<dbReference type="SUPFAM" id="SSF55681">
    <property type="entry name" value="Class II aaRS and biotin synthetases"/>
    <property type="match status" value="1"/>
</dbReference>
<evidence type="ECO:0000259" key="7">
    <source>
        <dbReference type="PROSITE" id="PS51733"/>
    </source>
</evidence>
<reference evidence="8 9" key="1">
    <citation type="submission" date="2019-05" db="EMBL/GenBank/DDBJ databases">
        <authorList>
            <consortium name="Pathogen Informatics"/>
        </authorList>
    </citation>
    <scope>NUCLEOTIDE SEQUENCE [LARGE SCALE GENOMIC DNA]</scope>
    <source>
        <strain evidence="8 9">NM319</strain>
    </source>
</reference>
<name>A0ABY6TJC1_9PAST</name>
<dbReference type="NCBIfam" id="NF008847">
    <property type="entry name" value="PRK11886.1-2"/>
    <property type="match status" value="1"/>
</dbReference>
<dbReference type="InterPro" id="IPR004408">
    <property type="entry name" value="Biotin_CoA_COase_ligase"/>
</dbReference>